<dbReference type="PANTHER" id="PTHR48061:SF13">
    <property type="entry name" value="LEUCINE-RICH REPEAT-CONTAINING N-TERMINAL PLANT-TYPE DOMAIN-CONTAINING PROTEIN"/>
    <property type="match status" value="1"/>
</dbReference>
<dbReference type="InterPro" id="IPR001611">
    <property type="entry name" value="Leu-rich_rpt"/>
</dbReference>
<dbReference type="EnsemblPlants" id="OPUNC04G07060.1">
    <property type="protein sequence ID" value="OPUNC04G07060.1"/>
    <property type="gene ID" value="OPUNC04G07060"/>
</dbReference>
<dbReference type="OMA" id="CFNGRIT"/>
<dbReference type="Gramene" id="OPUNC04G07060.1">
    <property type="protein sequence ID" value="OPUNC04G07060.1"/>
    <property type="gene ID" value="OPUNC04G07060"/>
</dbReference>
<dbReference type="InterPro" id="IPR032675">
    <property type="entry name" value="LRR_dom_sf"/>
</dbReference>
<organism evidence="9">
    <name type="scientific">Oryza punctata</name>
    <name type="common">Red rice</name>
    <dbReference type="NCBI Taxonomy" id="4537"/>
    <lineage>
        <taxon>Eukaryota</taxon>
        <taxon>Viridiplantae</taxon>
        <taxon>Streptophyta</taxon>
        <taxon>Embryophyta</taxon>
        <taxon>Tracheophyta</taxon>
        <taxon>Spermatophyta</taxon>
        <taxon>Magnoliopsida</taxon>
        <taxon>Liliopsida</taxon>
        <taxon>Poales</taxon>
        <taxon>Poaceae</taxon>
        <taxon>BOP clade</taxon>
        <taxon>Oryzoideae</taxon>
        <taxon>Oryzeae</taxon>
        <taxon>Oryzinae</taxon>
        <taxon>Oryza</taxon>
    </lineage>
</organism>
<sequence length="348" mass="38541">MRIFENKNLTVVPLTELLLLCSNTNLSGPIPSSTSNLKSLKRLGIAAAGDFQQELPSSIGELRSLTSLQLSGSGIVGKVPSWVAYLTSLETLQFSNCGLSGQMPSFIGNLKNLSTLNCMHAIFLVSYNLFEGLIPIPGPQTQLFDCSNNRLSSMPSNFETSCPEKFHHRFENSLVLLDLSNNDFLGSIPSCLMEDMSDHLNKQAVRRKFHHRFVKSLVLLDLSNNDFLGSIPSCLMEDMSDDLNVLNLKGNQLHGRLPNSIKQDCAFGALDFSDNRIEGQLPGSLVACNDLEAFDIRNNRIDDTFPCWMSMLPILQVLVLKSDKFVGNVGPSVSRDENSCEFMKPRIF</sequence>
<keyword evidence="10" id="KW-1185">Reference proteome</keyword>
<dbReference type="SUPFAM" id="SSF52047">
    <property type="entry name" value="RNI-like"/>
    <property type="match status" value="1"/>
</dbReference>
<reference evidence="9" key="1">
    <citation type="submission" date="2015-04" db="UniProtKB">
        <authorList>
            <consortium name="EnsemblPlants"/>
        </authorList>
    </citation>
    <scope>IDENTIFICATION</scope>
</reference>
<dbReference type="STRING" id="4537.A0A0E0KPB1"/>
<evidence type="ECO:0000259" key="8">
    <source>
        <dbReference type="Pfam" id="PF23598"/>
    </source>
</evidence>
<dbReference type="Gene3D" id="3.80.10.10">
    <property type="entry name" value="Ribonuclease Inhibitor"/>
    <property type="match status" value="2"/>
</dbReference>
<evidence type="ECO:0000256" key="4">
    <source>
        <dbReference type="ARBA" id="ARBA00022737"/>
    </source>
</evidence>
<feature type="domain" description="Disease resistance R13L4/SHOC-2-like LRR" evidence="8">
    <location>
        <begin position="35"/>
        <end position="121"/>
    </location>
</feature>
<evidence type="ECO:0000256" key="1">
    <source>
        <dbReference type="ARBA" id="ARBA00004479"/>
    </source>
</evidence>
<dbReference type="eggNOG" id="KOG0619">
    <property type="taxonomic scope" value="Eukaryota"/>
</dbReference>
<dbReference type="Pfam" id="PF00560">
    <property type="entry name" value="LRR_1"/>
    <property type="match status" value="3"/>
</dbReference>
<dbReference type="Pfam" id="PF23598">
    <property type="entry name" value="LRR_14"/>
    <property type="match status" value="1"/>
</dbReference>
<evidence type="ECO:0000256" key="3">
    <source>
        <dbReference type="ARBA" id="ARBA00022729"/>
    </source>
</evidence>
<proteinExistence type="predicted"/>
<evidence type="ECO:0000313" key="10">
    <source>
        <dbReference type="Proteomes" id="UP000026962"/>
    </source>
</evidence>
<evidence type="ECO:0000313" key="9">
    <source>
        <dbReference type="EnsemblPlants" id="OPUNC04G07060.1"/>
    </source>
</evidence>
<evidence type="ECO:0000256" key="7">
    <source>
        <dbReference type="ARBA" id="ARBA00023180"/>
    </source>
</evidence>
<comment type="subcellular location">
    <subcellularLocation>
        <location evidence="1">Membrane</location>
        <topology evidence="1">Single-pass type I membrane protein</topology>
    </subcellularLocation>
</comment>
<accession>A0A0E0KPB1</accession>
<keyword evidence="6" id="KW-0472">Membrane</keyword>
<name>A0A0E0KPB1_ORYPU</name>
<keyword evidence="3" id="KW-0732">Signal</keyword>
<evidence type="ECO:0000256" key="5">
    <source>
        <dbReference type="ARBA" id="ARBA00022989"/>
    </source>
</evidence>
<reference evidence="9" key="2">
    <citation type="submission" date="2018-05" db="EMBL/GenBank/DDBJ databases">
        <title>OpunRS2 (Oryza punctata Reference Sequence Version 2).</title>
        <authorList>
            <person name="Zhang J."/>
            <person name="Kudrna D."/>
            <person name="Lee S."/>
            <person name="Talag J."/>
            <person name="Welchert J."/>
            <person name="Wing R.A."/>
        </authorList>
    </citation>
    <scope>NUCLEOTIDE SEQUENCE [LARGE SCALE GENOMIC DNA]</scope>
</reference>
<keyword evidence="4" id="KW-0677">Repeat</keyword>
<dbReference type="GO" id="GO:0016020">
    <property type="term" value="C:membrane"/>
    <property type="evidence" value="ECO:0007669"/>
    <property type="project" value="UniProtKB-SubCell"/>
</dbReference>
<dbReference type="PANTHER" id="PTHR48061">
    <property type="entry name" value="LEUCINE-RICH REPEAT RECEPTOR PROTEIN KINASE EMS1-LIKE-RELATED"/>
    <property type="match status" value="1"/>
</dbReference>
<protein>
    <recommendedName>
        <fullName evidence="8">Disease resistance R13L4/SHOC-2-like LRR domain-containing protein</fullName>
    </recommendedName>
</protein>
<evidence type="ECO:0000256" key="6">
    <source>
        <dbReference type="ARBA" id="ARBA00023136"/>
    </source>
</evidence>
<keyword evidence="7" id="KW-0325">Glycoprotein</keyword>
<keyword evidence="5" id="KW-1133">Transmembrane helix</keyword>
<dbReference type="AlphaFoldDB" id="A0A0E0KPB1"/>
<dbReference type="HOGENOM" id="CLU_797831_0_0_1"/>
<keyword evidence="2" id="KW-0812">Transmembrane</keyword>
<dbReference type="Proteomes" id="UP000026962">
    <property type="component" value="Chromosome 4"/>
</dbReference>
<dbReference type="InterPro" id="IPR046956">
    <property type="entry name" value="RLP23-like"/>
</dbReference>
<evidence type="ECO:0000256" key="2">
    <source>
        <dbReference type="ARBA" id="ARBA00022692"/>
    </source>
</evidence>
<dbReference type="InterPro" id="IPR055414">
    <property type="entry name" value="LRR_R13L4/SHOC2-like"/>
</dbReference>